<dbReference type="Pfam" id="PF10441">
    <property type="entry name" value="Urb2"/>
    <property type="match status" value="1"/>
</dbReference>
<evidence type="ECO:0000259" key="1">
    <source>
        <dbReference type="Pfam" id="PF10441"/>
    </source>
</evidence>
<organism evidence="2 3">
    <name type="scientific">Limulus polyphemus</name>
    <name type="common">Atlantic horseshoe crab</name>
    <dbReference type="NCBI Taxonomy" id="6850"/>
    <lineage>
        <taxon>Eukaryota</taxon>
        <taxon>Metazoa</taxon>
        <taxon>Ecdysozoa</taxon>
        <taxon>Arthropoda</taxon>
        <taxon>Chelicerata</taxon>
        <taxon>Merostomata</taxon>
        <taxon>Xiphosura</taxon>
        <taxon>Limulidae</taxon>
        <taxon>Limulus</taxon>
    </lineage>
</organism>
<name>A0ABM1T3Y6_LIMPO</name>
<dbReference type="PANTHER" id="PTHR15682:SF2">
    <property type="entry name" value="UNHEALTHY RIBOSOME BIOGENESIS PROTEIN 2 HOMOLOG"/>
    <property type="match status" value="1"/>
</dbReference>
<reference evidence="3" key="1">
    <citation type="submission" date="2025-08" db="UniProtKB">
        <authorList>
            <consortium name="RefSeq"/>
        </authorList>
    </citation>
    <scope>IDENTIFICATION</scope>
    <source>
        <tissue evidence="3">Muscle</tissue>
    </source>
</reference>
<protein>
    <submittedName>
        <fullName evidence="3">Unhealthy ribosome biogenesis protein 2 homolog</fullName>
    </submittedName>
</protein>
<dbReference type="InterPro" id="IPR018849">
    <property type="entry name" value="Urb2/Npa2_C"/>
</dbReference>
<evidence type="ECO:0000313" key="3">
    <source>
        <dbReference type="RefSeq" id="XP_022250592.1"/>
    </source>
</evidence>
<keyword evidence="2" id="KW-1185">Reference proteome</keyword>
<dbReference type="RefSeq" id="XP_022250592.1">
    <property type="nucleotide sequence ID" value="XM_022394884.1"/>
</dbReference>
<dbReference type="GeneID" id="106466801"/>
<evidence type="ECO:0000313" key="2">
    <source>
        <dbReference type="Proteomes" id="UP000694941"/>
    </source>
</evidence>
<dbReference type="InterPro" id="IPR052609">
    <property type="entry name" value="Ribosome_Biogenesis_Reg"/>
</dbReference>
<sequence length="1563" mass="178292">MALSLDLIQNLNCNSPLLKRIQLAKELYINDALCIPRKKEIILNWFSDLISCQHQKDKYDKRREENLHIWESFNSILELECNAKTRPLLKSSFAQVILEAVQELEKDWKENLGSIVLRCCQTILLSSSVTSVFSLKFDLLVSLLAGVVKLVMLVDETWNNSIVEEVSSLLDTVVNQLESLQKPNQIEVTAQVIKEVFEPVIIVHLQASKHEHLNLKKSVKKLVLFINSVFFHRDHLEKFERILNGSSTESESNNKYPEILFEKIVALLNGESTCITVNSDVLKLSTVEFLPEILKSFAFKTRNFDNYPVLKFAVLLCNIIGIEVISQFSSDYSLFPDQQKVNLSIDLKIRGIAEILRSCTEVKIDTSYIQQSSKEKRGFFKWCQNVLEWLLNNTRLNKCPALFQSLDALLKLSPLIIEPSIVKVFQTLWLQCGQLDEETRTHQTDFLCHLLSTYSRLRQIPKFLSKLFHAVKTITEEKTASQISPLSSCLPAAFMIKFTESVLMLPFGQTLNAWNVFLDTITVLLNKYKTGKEKPEVCECLKIVTTIFHSFLLHARLTDEILPPVALPEVEKLMEVLQQCVIDLFNVYKDHNTVPGLGWSFLILCYTWGEAHLLLKTYRSAYKMDWSAQPVTEPLRTGDCSLLHHYFPAEEFENLLDIQSDELTFHYFKVLLYTQKVRAILILLDCIPAVVRKTLRSVAAYLVKIAIQLIDIDSCVSWNGQISNITVENFQVPLWHHLLEHLPVILPYLGPKKIANLSDLMVNILIESTEQSLPSGELTLYIVTKHFIMTSIFQELRSLQTAFVGSLWKYAEKLFQGSKRKNDEQRSDGLTEKLFTHLSGKSKLWSEFANTTPKVTNVSKGMESYNNMWLEVQEAACILNQWMNLKVHSKRKIKLEKILMLLKVHSCLPLESLFPGNQIRCLLGLTTLLFSVRDCLMTGRFHGDVCEITIEICVAFVSILAGVRSVWLFPFVEPVPLLTCVLDSLAVIIDKEKNSSMLDTLRTWNSHFINSLIKLAIRDVSVKNNLQDIVKYISEELYSEERSGKKDIIVKAAIILLSHLAEVSQRLHMKPQLNETCNKMLQEISTVLDTWLHRCPLKNWSQLDEHIQSLVLDGFGVLVELSCKGKVSAKKWKKNLNAVLHLVYESLHQPVCNFYQKKSSLKVLIVICSNKVHIDKLPTHFVESTWNTLIQHLLESDTDLMTNQSVIHTTSENYQNSTRLFQTSFGENSLKIALDQKKDLNSVIFSSETTFSYEDSLRTSQNVLDLPEIEFKALSSIVKTCNENEFEKALQHLLEESNTILGKQQLSDKIPCLIHIWKLLLKLDLEHGQQKLLSRVFQTVIFQLQFLTAYMSTAPNFSIVLLPVLDLMTVALWKGKMFLSSQSAISCLHACEYSNLMNLANQPKCYASVFGAVCGVLNELLIQHLHTVLAAVPPFSSCVSLLLRSMVQAADQTIVNSCEIYLQQELHTCTQNLERLLTLLSAQKMELSKLAPYLVADYVSEAQKVTIHPVLKKSIVLGIFRVLDVCSSHSLSMLQATLSSGAKEIFKVLHDDYHKFHRYKGHV</sequence>
<dbReference type="PANTHER" id="PTHR15682">
    <property type="entry name" value="UNHEALTHY RIBOSOME BIOGENESIS PROTEIN 2 HOMOLOG"/>
    <property type="match status" value="1"/>
</dbReference>
<gene>
    <name evidence="3" type="primary">LOC106466801</name>
</gene>
<proteinExistence type="predicted"/>
<accession>A0ABM1T3Y6</accession>
<dbReference type="Proteomes" id="UP000694941">
    <property type="component" value="Unplaced"/>
</dbReference>
<feature type="domain" description="Nucleolar 27S pre-rRNA processing Urb2/Npa2 C-terminal" evidence="1">
    <location>
        <begin position="1367"/>
        <end position="1561"/>
    </location>
</feature>